<keyword evidence="11" id="KW-1185">Reference proteome</keyword>
<evidence type="ECO:0000256" key="3">
    <source>
        <dbReference type="ARBA" id="ARBA00022723"/>
    </source>
</evidence>
<dbReference type="OMA" id="MITKNLW"/>
<dbReference type="GO" id="GO:0016020">
    <property type="term" value="C:membrane"/>
    <property type="evidence" value="ECO:0000318"/>
    <property type="project" value="GO_Central"/>
</dbReference>
<dbReference type="Pfam" id="PF01435">
    <property type="entry name" value="Peptidase_M48"/>
    <property type="match status" value="1"/>
</dbReference>
<name>A9SIL5_PHYPA</name>
<dbReference type="FunCoup" id="A9SIL5">
    <property type="interactions" value="1236"/>
</dbReference>
<dbReference type="Gramene" id="Pp3c23_3440V3.2">
    <property type="protein sequence ID" value="Pp3c23_3440V3.2"/>
    <property type="gene ID" value="Pp3c23_3440"/>
</dbReference>
<dbReference type="GO" id="GO:0046872">
    <property type="term" value="F:metal ion binding"/>
    <property type="evidence" value="ECO:0007669"/>
    <property type="project" value="UniProtKB-KW"/>
</dbReference>
<evidence type="ECO:0000256" key="5">
    <source>
        <dbReference type="ARBA" id="ARBA00022833"/>
    </source>
</evidence>
<dbReference type="GeneID" id="112275625"/>
<gene>
    <name evidence="10" type="primary">LOC112275625</name>
    <name evidence="9" type="ORF">PHYPA_027589</name>
</gene>
<comment type="cofactor">
    <cofactor evidence="1">
        <name>Zn(2+)</name>
        <dbReference type="ChEBI" id="CHEBI:29105"/>
    </cofactor>
</comment>
<dbReference type="EnsemblPlants" id="Pp3c23_3440V3.2">
    <property type="protein sequence ID" value="Pp3c23_3440V3.2"/>
    <property type="gene ID" value="Pp3c23_3440"/>
</dbReference>
<dbReference type="AlphaFoldDB" id="A9SIL5"/>
<sequence length="454" mass="50443">MAQNLGGAARNAGNCVGKLWRQQVWRQGIWKTDSVLNGDGIATVSQASGSVPELRRFFSSCRAGQFLPRVSGLQKQALDRRFYYTDPRGVVHFKKRGPSVWIEESRGGGRAGQKKILILLGAAGSLSAYVYFTNLQTVPYTHRKHFVLVGPGMERNLGEQEFKNVKQEMSAMILPPIHPESVRVRRIARDVIEATMAGTKTQSWDHMEQHSLIPHPSLGDAHPQPNPATTRLEPYKAPEDVYGNEKIEDDMWVDKSRKKGLDQGSEGYTAHLNTFKWEVIVVDQDIMNAFCLPGGKIVVFTGLLNKFRSDTEIATVLGHEVGHVVARHGAEKLTQGVWLGFLQLIVLSIVYMPALVSSTSNLLLTLPFSRRMESEADHIGLMLMAAAGYNPRIAPTVYEKMAQLGKEPELLQYASSHPSGKKRAEALRESTTMQEAVRIYSDRLAGQGEIHGFL</sequence>
<dbReference type="HOGENOM" id="CLU_029002_8_1_1"/>
<keyword evidence="5" id="KW-0862">Zinc</keyword>
<keyword evidence="7" id="KW-1133">Transmembrane helix</keyword>
<evidence type="ECO:0000259" key="8">
    <source>
        <dbReference type="Pfam" id="PF01435"/>
    </source>
</evidence>
<keyword evidence="6" id="KW-0482">Metalloprotease</keyword>
<reference evidence="9 11" key="1">
    <citation type="journal article" date="2008" name="Science">
        <title>The Physcomitrella genome reveals evolutionary insights into the conquest of land by plants.</title>
        <authorList>
            <person name="Rensing S."/>
            <person name="Lang D."/>
            <person name="Zimmer A."/>
            <person name="Terry A."/>
            <person name="Salamov A."/>
            <person name="Shapiro H."/>
            <person name="Nishiyama T."/>
            <person name="Perroud P.-F."/>
            <person name="Lindquist E."/>
            <person name="Kamisugi Y."/>
            <person name="Tanahashi T."/>
            <person name="Sakakibara K."/>
            <person name="Fujita T."/>
            <person name="Oishi K."/>
            <person name="Shin-I T."/>
            <person name="Kuroki Y."/>
            <person name="Toyoda A."/>
            <person name="Suzuki Y."/>
            <person name="Hashimoto A."/>
            <person name="Yamaguchi K."/>
            <person name="Sugano A."/>
            <person name="Kohara Y."/>
            <person name="Fujiyama A."/>
            <person name="Anterola A."/>
            <person name="Aoki S."/>
            <person name="Ashton N."/>
            <person name="Barbazuk W.B."/>
            <person name="Barker E."/>
            <person name="Bennetzen J."/>
            <person name="Bezanilla M."/>
            <person name="Blankenship R."/>
            <person name="Cho S.H."/>
            <person name="Dutcher S."/>
            <person name="Estelle M."/>
            <person name="Fawcett J.A."/>
            <person name="Gundlach H."/>
            <person name="Hanada K."/>
            <person name="Heyl A."/>
            <person name="Hicks K.A."/>
            <person name="Hugh J."/>
            <person name="Lohr M."/>
            <person name="Mayer K."/>
            <person name="Melkozernov A."/>
            <person name="Murata T."/>
            <person name="Nelson D."/>
            <person name="Pils B."/>
            <person name="Prigge M."/>
            <person name="Reiss B."/>
            <person name="Renner T."/>
            <person name="Rombauts S."/>
            <person name="Rushton P."/>
            <person name="Sanderfoot A."/>
            <person name="Schween G."/>
            <person name="Shiu S.-H."/>
            <person name="Stueber K."/>
            <person name="Theodoulou F.L."/>
            <person name="Tu H."/>
            <person name="Van de Peer Y."/>
            <person name="Verrier P.J."/>
            <person name="Waters E."/>
            <person name="Wood A."/>
            <person name="Yang L."/>
            <person name="Cove D."/>
            <person name="Cuming A."/>
            <person name="Hasebe M."/>
            <person name="Lucas S."/>
            <person name="Mishler D.B."/>
            <person name="Reski R."/>
            <person name="Grigoriev I."/>
            <person name="Quatrano R.S."/>
            <person name="Boore J.L."/>
        </authorList>
    </citation>
    <scope>NUCLEOTIDE SEQUENCE [LARGE SCALE GENOMIC DNA]</scope>
    <source>
        <strain evidence="10 11">cv. Gransden 2004</strain>
    </source>
</reference>
<dbReference type="PaxDb" id="3218-PP1S82_155V6.1"/>
<keyword evidence="3" id="KW-0479">Metal-binding</keyword>
<dbReference type="KEGG" id="ppp:112275625"/>
<dbReference type="EnsemblPlants" id="Pp3c23_3440V3.1">
    <property type="protein sequence ID" value="Pp3c23_3440V3.1"/>
    <property type="gene ID" value="Pp3c23_3440"/>
</dbReference>
<dbReference type="EMBL" id="ABEU02000023">
    <property type="protein sequence ID" value="PNR28897.1"/>
    <property type="molecule type" value="Genomic_DNA"/>
</dbReference>
<reference evidence="10" key="3">
    <citation type="submission" date="2020-12" db="UniProtKB">
        <authorList>
            <consortium name="EnsemblPlants"/>
        </authorList>
    </citation>
    <scope>IDENTIFICATION</scope>
</reference>
<dbReference type="Gramene" id="Pp3c23_3440V3.1">
    <property type="protein sequence ID" value="Pp3c23_3440V3.1"/>
    <property type="gene ID" value="Pp3c23_3440"/>
</dbReference>
<evidence type="ECO:0000313" key="11">
    <source>
        <dbReference type="Proteomes" id="UP000006727"/>
    </source>
</evidence>
<reference evidence="9 11" key="2">
    <citation type="journal article" date="2018" name="Plant J.">
        <title>The Physcomitrella patens chromosome-scale assembly reveals moss genome structure and evolution.</title>
        <authorList>
            <person name="Lang D."/>
            <person name="Ullrich K.K."/>
            <person name="Murat F."/>
            <person name="Fuchs J."/>
            <person name="Jenkins J."/>
            <person name="Haas F.B."/>
            <person name="Piednoel M."/>
            <person name="Gundlach H."/>
            <person name="Van Bel M."/>
            <person name="Meyberg R."/>
            <person name="Vives C."/>
            <person name="Morata J."/>
            <person name="Symeonidi A."/>
            <person name="Hiss M."/>
            <person name="Muchero W."/>
            <person name="Kamisugi Y."/>
            <person name="Saleh O."/>
            <person name="Blanc G."/>
            <person name="Decker E.L."/>
            <person name="van Gessel N."/>
            <person name="Grimwood J."/>
            <person name="Hayes R.D."/>
            <person name="Graham S.W."/>
            <person name="Gunter L.E."/>
            <person name="McDaniel S.F."/>
            <person name="Hoernstein S.N.W."/>
            <person name="Larsson A."/>
            <person name="Li F.W."/>
            <person name="Perroud P.F."/>
            <person name="Phillips J."/>
            <person name="Ranjan P."/>
            <person name="Rokshar D.S."/>
            <person name="Rothfels C.J."/>
            <person name="Schneider L."/>
            <person name="Shu S."/>
            <person name="Stevenson D.W."/>
            <person name="Thummler F."/>
            <person name="Tillich M."/>
            <person name="Villarreal Aguilar J.C."/>
            <person name="Widiez T."/>
            <person name="Wong G.K."/>
            <person name="Wymore A."/>
            <person name="Zhang Y."/>
            <person name="Zimmer A.D."/>
            <person name="Quatrano R.S."/>
            <person name="Mayer K.F.X."/>
            <person name="Goodstein D."/>
            <person name="Casacuberta J.M."/>
            <person name="Vandepoele K."/>
            <person name="Reski R."/>
            <person name="Cuming A.C."/>
            <person name="Tuskan G.A."/>
            <person name="Maumus F."/>
            <person name="Salse J."/>
            <person name="Schmutz J."/>
            <person name="Rensing S.A."/>
        </authorList>
    </citation>
    <scope>NUCLEOTIDE SEQUENCE [LARGE SCALE GENOMIC DNA]</scope>
    <source>
        <strain evidence="10 11">cv. Gransden 2004</strain>
    </source>
</reference>
<evidence type="ECO:0000256" key="7">
    <source>
        <dbReference type="SAM" id="Phobius"/>
    </source>
</evidence>
<organism evidence="9">
    <name type="scientific">Physcomitrium patens</name>
    <name type="common">Spreading-leaved earth moss</name>
    <name type="synonym">Physcomitrella patens</name>
    <dbReference type="NCBI Taxonomy" id="3218"/>
    <lineage>
        <taxon>Eukaryota</taxon>
        <taxon>Viridiplantae</taxon>
        <taxon>Streptophyta</taxon>
        <taxon>Embryophyta</taxon>
        <taxon>Bryophyta</taxon>
        <taxon>Bryophytina</taxon>
        <taxon>Bryopsida</taxon>
        <taxon>Funariidae</taxon>
        <taxon>Funariales</taxon>
        <taxon>Funariaceae</taxon>
        <taxon>Physcomitrium</taxon>
    </lineage>
</organism>
<protein>
    <recommendedName>
        <fullName evidence="8">Peptidase M48 domain-containing protein</fullName>
    </recommendedName>
</protein>
<dbReference type="STRING" id="3218.A9SIL5"/>
<dbReference type="InterPro" id="IPR051156">
    <property type="entry name" value="Mito/Outer_Membr_Metalloprot"/>
</dbReference>
<dbReference type="CDD" id="cd07331">
    <property type="entry name" value="M48C_Oma1_like"/>
    <property type="match status" value="1"/>
</dbReference>
<dbReference type="RefSeq" id="XP_024361923.1">
    <property type="nucleotide sequence ID" value="XM_024506155.2"/>
</dbReference>
<keyword evidence="4" id="KW-0378">Hydrolase</keyword>
<dbReference type="PANTHER" id="PTHR22726">
    <property type="entry name" value="METALLOENDOPEPTIDASE OMA1"/>
    <property type="match status" value="1"/>
</dbReference>
<evidence type="ECO:0000313" key="9">
    <source>
        <dbReference type="EMBL" id="PNR28897.1"/>
    </source>
</evidence>
<evidence type="ECO:0000256" key="4">
    <source>
        <dbReference type="ARBA" id="ARBA00022801"/>
    </source>
</evidence>
<dbReference type="OrthoDB" id="7464992at2759"/>
<dbReference type="PANTHER" id="PTHR22726:SF1">
    <property type="entry name" value="METALLOENDOPEPTIDASE OMA1, MITOCHONDRIAL"/>
    <property type="match status" value="1"/>
</dbReference>
<dbReference type="GO" id="GO:0051603">
    <property type="term" value="P:proteolysis involved in protein catabolic process"/>
    <property type="evidence" value="ECO:0000318"/>
    <property type="project" value="GO_Central"/>
</dbReference>
<dbReference type="Proteomes" id="UP000006727">
    <property type="component" value="Chromosome 23"/>
</dbReference>
<evidence type="ECO:0000256" key="1">
    <source>
        <dbReference type="ARBA" id="ARBA00001947"/>
    </source>
</evidence>
<dbReference type="Gene3D" id="3.30.2010.10">
    <property type="entry name" value="Metalloproteases ('zincins'), catalytic domain"/>
    <property type="match status" value="1"/>
</dbReference>
<feature type="domain" description="Peptidase M48" evidence="8">
    <location>
        <begin position="272"/>
        <end position="429"/>
    </location>
</feature>
<evidence type="ECO:0000313" key="10">
    <source>
        <dbReference type="EnsemblPlants" id="Pp3c23_3440V3.1"/>
    </source>
</evidence>
<feature type="transmembrane region" description="Helical" evidence="7">
    <location>
        <begin position="116"/>
        <end position="132"/>
    </location>
</feature>
<dbReference type="eggNOG" id="KOG2661">
    <property type="taxonomic scope" value="Eukaryota"/>
</dbReference>
<evidence type="ECO:0000256" key="2">
    <source>
        <dbReference type="ARBA" id="ARBA00022670"/>
    </source>
</evidence>
<keyword evidence="7" id="KW-0472">Membrane</keyword>
<dbReference type="GO" id="GO:0004222">
    <property type="term" value="F:metalloendopeptidase activity"/>
    <property type="evidence" value="ECO:0000318"/>
    <property type="project" value="GO_Central"/>
</dbReference>
<evidence type="ECO:0000256" key="6">
    <source>
        <dbReference type="ARBA" id="ARBA00023049"/>
    </source>
</evidence>
<keyword evidence="2" id="KW-0645">Protease</keyword>
<proteinExistence type="predicted"/>
<dbReference type="MEROPS" id="M48.A01"/>
<accession>A9SIL5</accession>
<keyword evidence="7" id="KW-0812">Transmembrane</keyword>
<dbReference type="InterPro" id="IPR001915">
    <property type="entry name" value="Peptidase_M48"/>
</dbReference>